<evidence type="ECO:0000313" key="3">
    <source>
        <dbReference type="EMBL" id="OXC74887.1"/>
    </source>
</evidence>
<accession>A0A226WVS2</accession>
<feature type="transmembrane region" description="Helical" evidence="1">
    <location>
        <begin position="20"/>
        <end position="37"/>
    </location>
</feature>
<name>A0A226WVS2_CABSO</name>
<dbReference type="Gene3D" id="3.40.710.10">
    <property type="entry name" value="DD-peptidase/beta-lactamase superfamily"/>
    <property type="match status" value="1"/>
</dbReference>
<reference evidence="4" key="1">
    <citation type="submission" date="2017-01" db="EMBL/GenBank/DDBJ databases">
        <title>Genome Analysis of Deinococcus marmoris KOPRI26562.</title>
        <authorList>
            <person name="Kim J.H."/>
            <person name="Oh H.-M."/>
        </authorList>
    </citation>
    <scope>NUCLEOTIDE SEQUENCE [LARGE SCALE GENOMIC DNA]</scope>
    <source>
        <strain evidence="4">PAMC 26633</strain>
    </source>
</reference>
<evidence type="ECO:0000313" key="4">
    <source>
        <dbReference type="Proteomes" id="UP000214720"/>
    </source>
</evidence>
<sequence length="351" mass="39337">MRDANWIELDRLVEDAMKCWAIPGLAIAGYIVAGMVAERLSGQSWEQFTTQRLLSPLGFRKFGFSTDTLVSAANFARPHVREGRHARRTRVWPMHATPAGGIHTCAADMARWLRLLILRGRVDGAQIISQTAVTAMMTPHIDADDSGFPEIGRNRYGYGLTCQLYRGERTVSHTGSLPGWGSLLSVMPDREIGVVVLTNRDPCPVRELITYAVFDRLCSLSPIDWFEIFHARRQSTLEKEEADARRFGINGIVVPYPDELLKHFTGVYSNSAYGTISITHHTSGMRWSWRGLKGRLVYRGESSLQLKEDDEARLSDLVFTFGQNADGVVTKLRSPLEPAVSDIVFRLQLDA</sequence>
<dbReference type="RefSeq" id="WP_089163591.1">
    <property type="nucleotide sequence ID" value="NZ_MTHB01000198.1"/>
</dbReference>
<evidence type="ECO:0000256" key="1">
    <source>
        <dbReference type="SAM" id="Phobius"/>
    </source>
</evidence>
<keyword evidence="1" id="KW-0472">Membrane</keyword>
<keyword evidence="1" id="KW-0812">Transmembrane</keyword>
<gene>
    <name evidence="3" type="ORF">BSU04_29235</name>
</gene>
<proteinExistence type="predicted"/>
<dbReference type="AlphaFoldDB" id="A0A226WVS2"/>
<dbReference type="OrthoDB" id="9801061at2"/>
<dbReference type="InterPro" id="IPR050491">
    <property type="entry name" value="AmpC-like"/>
</dbReference>
<dbReference type="EMBL" id="MTHB01000198">
    <property type="protein sequence ID" value="OXC74887.1"/>
    <property type="molecule type" value="Genomic_DNA"/>
</dbReference>
<feature type="domain" description="Beta-lactamase-related" evidence="2">
    <location>
        <begin position="28"/>
        <end position="203"/>
    </location>
</feature>
<dbReference type="InterPro" id="IPR001466">
    <property type="entry name" value="Beta-lactam-related"/>
</dbReference>
<keyword evidence="1" id="KW-1133">Transmembrane helix</keyword>
<dbReference type="InterPro" id="IPR012338">
    <property type="entry name" value="Beta-lactam/transpept-like"/>
</dbReference>
<dbReference type="PANTHER" id="PTHR46825">
    <property type="entry name" value="D-ALANYL-D-ALANINE-CARBOXYPEPTIDASE/ENDOPEPTIDASE AMPH"/>
    <property type="match status" value="1"/>
</dbReference>
<evidence type="ECO:0000259" key="2">
    <source>
        <dbReference type="Pfam" id="PF00144"/>
    </source>
</evidence>
<dbReference type="Pfam" id="PF00144">
    <property type="entry name" value="Beta-lactamase"/>
    <property type="match status" value="1"/>
</dbReference>
<dbReference type="SUPFAM" id="SSF56601">
    <property type="entry name" value="beta-lactamase/transpeptidase-like"/>
    <property type="match status" value="1"/>
</dbReference>
<comment type="caution">
    <text evidence="3">The sequence shown here is derived from an EMBL/GenBank/DDBJ whole genome shotgun (WGS) entry which is preliminary data.</text>
</comment>
<protein>
    <submittedName>
        <fullName evidence="3">Beta-lactamase</fullName>
    </submittedName>
</protein>
<dbReference type="Proteomes" id="UP000214720">
    <property type="component" value="Unassembled WGS sequence"/>
</dbReference>
<organism evidence="3 4">
    <name type="scientific">Caballeronia sordidicola</name>
    <name type="common">Burkholderia sordidicola</name>
    <dbReference type="NCBI Taxonomy" id="196367"/>
    <lineage>
        <taxon>Bacteria</taxon>
        <taxon>Pseudomonadati</taxon>
        <taxon>Pseudomonadota</taxon>
        <taxon>Betaproteobacteria</taxon>
        <taxon>Burkholderiales</taxon>
        <taxon>Burkholderiaceae</taxon>
        <taxon>Caballeronia</taxon>
    </lineage>
</organism>
<dbReference type="PANTHER" id="PTHR46825:SF15">
    <property type="entry name" value="BETA-LACTAMASE-RELATED DOMAIN-CONTAINING PROTEIN"/>
    <property type="match status" value="1"/>
</dbReference>